<dbReference type="EMBL" id="PRDL01000001">
    <property type="protein sequence ID" value="MBE8717135.1"/>
    <property type="molecule type" value="Genomic_DNA"/>
</dbReference>
<protein>
    <recommendedName>
        <fullName evidence="3">Mannose-6-phosphate isomerase</fullName>
    </recommendedName>
</protein>
<evidence type="ECO:0008006" key="3">
    <source>
        <dbReference type="Google" id="ProtNLM"/>
    </source>
</evidence>
<reference evidence="1" key="1">
    <citation type="submission" date="2018-07" db="EMBL/GenBank/DDBJ databases">
        <title>Genome assembly of strain Ka43.</title>
        <authorList>
            <person name="Kukolya J."/>
            <person name="Nagy I."/>
            <person name="Horvath B."/>
            <person name="Toth A."/>
        </authorList>
    </citation>
    <scope>NUCLEOTIDE SEQUENCE</scope>
    <source>
        <strain evidence="1">KB43</strain>
    </source>
</reference>
<dbReference type="AlphaFoldDB" id="A0A928YU70"/>
<gene>
    <name evidence="1" type="ORF">C4F51_08035</name>
</gene>
<keyword evidence="2" id="KW-1185">Reference proteome</keyword>
<proteinExistence type="predicted"/>
<name>A0A928YU70_9GAMM</name>
<accession>A0A928YU70</accession>
<sequence>MARVYSSEHPHTWVKQQIARLLESPLSSRCFVLQVVHRQTYLSPETAISLLAPVVLEKTGNTVQIFAAILPDTDSARESLTALASTPRDFENFATEHHLPWLNLQAPLNLKPVFIAKPWGREVWYTGIEVRGQSLIEAQGQVIPLPWLLAVFPFVLANEELQQVADDLILLKILDPLPDDVYGDLYFEVHDEKREVYVVTAVDENAWPAGYGAIRLGFDQEKRQSCQDDEAFRRAYLQSVQRYREVRVAIDEQFDQRRVAEGLALLQPVSADTLKRWQDELPAGLQEQEKSLRQQMDAFTALQPLKVGDVVKIPCGVPHALQHGVRTVEFQTPVYERNILSFAQKVLTQTAWDTEKALPGVSLDQPDSLQLDVLQQQPGKYTLEQVAAFDDFVVQRLTLLAGQTFDWLNDGRYALLLLIQGKLALQSAAWSQHLDAADAINPASLVPATLSRLHLRASAGDAIILLARPVDSAPLLRNS</sequence>
<dbReference type="Proteomes" id="UP000652567">
    <property type="component" value="Unassembled WGS sequence"/>
</dbReference>
<evidence type="ECO:0000313" key="2">
    <source>
        <dbReference type="Proteomes" id="UP000652567"/>
    </source>
</evidence>
<dbReference type="InterPro" id="IPR011051">
    <property type="entry name" value="RmlC_Cupin_sf"/>
</dbReference>
<dbReference type="InterPro" id="IPR014710">
    <property type="entry name" value="RmlC-like_jellyroll"/>
</dbReference>
<dbReference type="Gene3D" id="2.60.120.10">
    <property type="entry name" value="Jelly Rolls"/>
    <property type="match status" value="1"/>
</dbReference>
<evidence type="ECO:0000313" key="1">
    <source>
        <dbReference type="EMBL" id="MBE8717135.1"/>
    </source>
</evidence>
<organism evidence="1 2">
    <name type="scientific">Cellvibrio polysaccharolyticus</name>
    <dbReference type="NCBI Taxonomy" id="2082724"/>
    <lineage>
        <taxon>Bacteria</taxon>
        <taxon>Pseudomonadati</taxon>
        <taxon>Pseudomonadota</taxon>
        <taxon>Gammaproteobacteria</taxon>
        <taxon>Cellvibrionales</taxon>
        <taxon>Cellvibrionaceae</taxon>
        <taxon>Cellvibrio</taxon>
    </lineage>
</organism>
<dbReference type="SUPFAM" id="SSF51182">
    <property type="entry name" value="RmlC-like cupins"/>
    <property type="match status" value="1"/>
</dbReference>
<comment type="caution">
    <text evidence="1">The sequence shown here is derived from an EMBL/GenBank/DDBJ whole genome shotgun (WGS) entry which is preliminary data.</text>
</comment>